<evidence type="ECO:0000256" key="4">
    <source>
        <dbReference type="ARBA" id="ARBA00023242"/>
    </source>
</evidence>
<feature type="region of interest" description="Disordered" evidence="6">
    <location>
        <begin position="915"/>
        <end position="936"/>
    </location>
</feature>
<proteinExistence type="inferred from homology"/>
<evidence type="ECO:0000259" key="8">
    <source>
        <dbReference type="PROSITE" id="PS51011"/>
    </source>
</evidence>
<dbReference type="EMBL" id="HG994363">
    <property type="protein sequence ID" value="CAF2038280.1"/>
    <property type="molecule type" value="Genomic_DNA"/>
</dbReference>
<feature type="compositionally biased region" description="Polar residues" evidence="6">
    <location>
        <begin position="357"/>
        <end position="370"/>
    </location>
</feature>
<dbReference type="FunFam" id="1.10.150.60:FF:000009">
    <property type="entry name" value="AT-rich interactive domain-containing protein 3"/>
    <property type="match status" value="1"/>
</dbReference>
<dbReference type="PANTHER" id="PTHR15348">
    <property type="entry name" value="AT-RICH INTERACTIVE DOMAIN-CONTAINING PROTEIN ARID DOMAIN- CONTAINING PROTEIN DEAD RINGER PROTEIN B-CELL REGULATOR OF IGH TRANSCRIPTION BRIGHT"/>
    <property type="match status" value="1"/>
</dbReference>
<dbReference type="InterPro" id="IPR008978">
    <property type="entry name" value="HSP20-like_chaperone"/>
</dbReference>
<feature type="compositionally biased region" description="Basic and acidic residues" evidence="6">
    <location>
        <begin position="134"/>
        <end position="151"/>
    </location>
</feature>
<dbReference type="Gene3D" id="1.10.150.60">
    <property type="entry name" value="ARID DNA-binding domain"/>
    <property type="match status" value="1"/>
</dbReference>
<feature type="compositionally biased region" description="Acidic residues" evidence="6">
    <location>
        <begin position="779"/>
        <end position="790"/>
    </location>
</feature>
<keyword evidence="1" id="KW-0805">Transcription regulation</keyword>
<dbReference type="SMART" id="SM00501">
    <property type="entry name" value="BRIGHT"/>
    <property type="match status" value="1"/>
</dbReference>
<evidence type="ECO:0000256" key="3">
    <source>
        <dbReference type="ARBA" id="ARBA00023163"/>
    </source>
</evidence>
<dbReference type="CDD" id="cd00298">
    <property type="entry name" value="ACD_sHsps_p23-like"/>
    <property type="match status" value="1"/>
</dbReference>
<feature type="compositionally biased region" description="Basic and acidic residues" evidence="6">
    <location>
        <begin position="477"/>
        <end position="495"/>
    </location>
</feature>
<evidence type="ECO:0000256" key="6">
    <source>
        <dbReference type="SAM" id="MobiDB-lite"/>
    </source>
</evidence>
<dbReference type="SMART" id="SM01014">
    <property type="entry name" value="ARID"/>
    <property type="match status" value="1"/>
</dbReference>
<dbReference type="Gene3D" id="2.60.40.790">
    <property type="match status" value="1"/>
</dbReference>
<feature type="domain" description="SHSP" evidence="7">
    <location>
        <begin position="984"/>
        <end position="1084"/>
    </location>
</feature>
<protein>
    <submittedName>
        <fullName evidence="9">(rape) hypothetical protein</fullName>
    </submittedName>
</protein>
<accession>A0A816NQI4</accession>
<dbReference type="SMR" id="A0A816NQI4"/>
<evidence type="ECO:0000313" key="9">
    <source>
        <dbReference type="EMBL" id="CAF2038280.1"/>
    </source>
</evidence>
<dbReference type="SUPFAM" id="SSF49764">
    <property type="entry name" value="HSP20-like chaperones"/>
    <property type="match status" value="1"/>
</dbReference>
<feature type="compositionally biased region" description="Polar residues" evidence="6">
    <location>
        <begin position="404"/>
        <end position="415"/>
    </location>
</feature>
<dbReference type="PANTHER" id="PTHR15348:SF0">
    <property type="entry name" value="PROTEIN DEAD RINGER"/>
    <property type="match status" value="1"/>
</dbReference>
<feature type="compositionally biased region" description="Basic and acidic residues" evidence="6">
    <location>
        <begin position="460"/>
        <end position="469"/>
    </location>
</feature>
<feature type="compositionally biased region" description="Basic and acidic residues" evidence="6">
    <location>
        <begin position="373"/>
        <end position="400"/>
    </location>
</feature>
<evidence type="ECO:0000256" key="5">
    <source>
        <dbReference type="PROSITE-ProRule" id="PRU00285"/>
    </source>
</evidence>
<feature type="region of interest" description="Disordered" evidence="6">
    <location>
        <begin position="720"/>
        <end position="790"/>
    </location>
</feature>
<keyword evidence="2" id="KW-0238">DNA-binding</keyword>
<feature type="region of interest" description="Disordered" evidence="6">
    <location>
        <begin position="134"/>
        <end position="660"/>
    </location>
</feature>
<dbReference type="Proteomes" id="UP001295469">
    <property type="component" value="Chromosome A09"/>
</dbReference>
<dbReference type="InterPro" id="IPR045147">
    <property type="entry name" value="ARI3A/B/C"/>
</dbReference>
<dbReference type="GO" id="GO:0006357">
    <property type="term" value="P:regulation of transcription by RNA polymerase II"/>
    <property type="evidence" value="ECO:0007669"/>
    <property type="project" value="InterPro"/>
</dbReference>
<dbReference type="FunFam" id="2.60.40.790:FF:000014">
    <property type="entry name" value="AT-rich interactive domain-containing protein 3"/>
    <property type="match status" value="1"/>
</dbReference>
<dbReference type="PROSITE" id="PS01031">
    <property type="entry name" value="SHSP"/>
    <property type="match status" value="1"/>
</dbReference>
<comment type="similarity">
    <text evidence="5">Belongs to the small heat shock protein (HSP20) family.</text>
</comment>
<dbReference type="GO" id="GO:0003677">
    <property type="term" value="F:DNA binding"/>
    <property type="evidence" value="ECO:0007669"/>
    <property type="project" value="UniProtKB-KW"/>
</dbReference>
<feature type="compositionally biased region" description="Basic and acidic residues" evidence="6">
    <location>
        <begin position="568"/>
        <end position="588"/>
    </location>
</feature>
<feature type="compositionally biased region" description="Polar residues" evidence="6">
    <location>
        <begin position="621"/>
        <end position="633"/>
    </location>
</feature>
<dbReference type="InterPro" id="IPR036431">
    <property type="entry name" value="ARID_dom_sf"/>
</dbReference>
<dbReference type="AlphaFoldDB" id="A0A816NQI4"/>
<gene>
    <name evidence="9" type="ORF">DARMORV10_A09P11340.1</name>
</gene>
<feature type="compositionally biased region" description="Basic and acidic residues" evidence="6">
    <location>
        <begin position="246"/>
        <end position="255"/>
    </location>
</feature>
<feature type="compositionally biased region" description="Polar residues" evidence="6">
    <location>
        <begin position="444"/>
        <end position="459"/>
    </location>
</feature>
<organism evidence="9">
    <name type="scientific">Brassica napus</name>
    <name type="common">Rape</name>
    <dbReference type="NCBI Taxonomy" id="3708"/>
    <lineage>
        <taxon>Eukaryota</taxon>
        <taxon>Viridiplantae</taxon>
        <taxon>Streptophyta</taxon>
        <taxon>Embryophyta</taxon>
        <taxon>Tracheophyta</taxon>
        <taxon>Spermatophyta</taxon>
        <taxon>Magnoliopsida</taxon>
        <taxon>eudicotyledons</taxon>
        <taxon>Gunneridae</taxon>
        <taxon>Pentapetalae</taxon>
        <taxon>rosids</taxon>
        <taxon>malvids</taxon>
        <taxon>Brassicales</taxon>
        <taxon>Brassicaceae</taxon>
        <taxon>Brassiceae</taxon>
        <taxon>Brassica</taxon>
    </lineage>
</organism>
<evidence type="ECO:0000256" key="1">
    <source>
        <dbReference type="ARBA" id="ARBA00023015"/>
    </source>
</evidence>
<dbReference type="InterPro" id="IPR001606">
    <property type="entry name" value="ARID_dom"/>
</dbReference>
<dbReference type="Pfam" id="PF01388">
    <property type="entry name" value="ARID"/>
    <property type="match status" value="1"/>
</dbReference>
<dbReference type="PROSITE" id="PS51011">
    <property type="entry name" value="ARID"/>
    <property type="match status" value="1"/>
</dbReference>
<sequence length="1084" mass="119597">MNKKKVTCKSRGLEVTVGDNLDWLWMIHGRNSGVIAPRSFHNETHCSSAMVKPVSPKAKKGQKPVQIETLDFAKALFQFVIRWRKEDDEKSVFQSLRKFINLVVSLPLSTSSLSSARYADIMDSALEKITEMESERVEQGTDKEIETKEQTQDNVVETNKETETDEQTQDTVIETNKEVVIEEQTQDTVVETIKGMETEEQSQDTVLETEDKNPGETVGEEDPVSEHKDPPSPMITEKEADDDDDVPKIDDEKNTQLETSPHLSPPSVALDPEEGLSKATVEDNVERNIGSSEVSSGVLKSDTIQDTDSVMVDKDTPVVHDETATVTYSKLSEEKGSPHHHANTVTDQDKATEEQDMASSGELNVITVTPDTKLLEDKGSPLHHADTVMEQDKPAEEHDMASSGDFNETTVTPDTKLSEDNGSPLHHATVMEQDKPAVEVEHNMASSGDQNEVTVTPDTKISEGKESPHRHANSVMEQDKPAEEHNIASSEDHNEITVTPDTKLSEDKGSPLHHADTVMEQDKPAEEHNMISSEDHNESPVTTDTKDVEENNERLDKGEANNMNLADHVSEPVDHDEGTTTENEKEPDVPVSETESNLENKPSEPLIETSVNVEKEPDMSATENLTENDQNSDVLAAGVSGDSDKGLSFLPATQTSPNHNEGVATLEAERMEDMEVDVPDSILVTDASIDPPNNNDVSAEAPTNAENKDYSIVLVPEGSDADNESASVRHEPGPRVASSDTKSEVGASGGLNNGVHQIGQPSPGLDRPMSPKRSFLLDDSSEGYESGTEEDQAAFMKELGHFFRERNMDFKPPKFYGEGLNCLKLWRAVIRLGGYDKVTGCKLWRQVGESFRPPKTCTTVSWTFRGFYEKALLEYERHKVHVGEVQIPLAIEPESMNIDNQASGSGRARRDAAARAMQGWHSQRLNGNGEVNDDPAFKDKNLVLHQKREKQIGTSPGLLKRKRLSSTEHVAKHSIQMSNPMLDVTVVDVGPPADWVKINVQRTQDCFEVYALVPGLVREEVRVQSDPAGRLVISGEPENPMNPWGATPFKKVVSLPTRIDPHHTSAVVTLNGQLFVRVPLEQSD</sequence>
<feature type="compositionally biased region" description="Basic and acidic residues" evidence="6">
    <location>
        <begin position="503"/>
        <end position="559"/>
    </location>
</feature>
<dbReference type="SUPFAM" id="SSF46774">
    <property type="entry name" value="ARID-like"/>
    <property type="match status" value="1"/>
</dbReference>
<evidence type="ECO:0000256" key="2">
    <source>
        <dbReference type="ARBA" id="ARBA00023125"/>
    </source>
</evidence>
<dbReference type="InterPro" id="IPR002068">
    <property type="entry name" value="A-crystallin/Hsp20_dom"/>
</dbReference>
<dbReference type="CDD" id="cd16100">
    <property type="entry name" value="ARID"/>
    <property type="match status" value="1"/>
</dbReference>
<feature type="compositionally biased region" description="Basic and acidic residues" evidence="6">
    <location>
        <begin position="311"/>
        <end position="323"/>
    </location>
</feature>
<reference evidence="9" key="1">
    <citation type="submission" date="2021-01" db="EMBL/GenBank/DDBJ databases">
        <authorList>
            <consortium name="Genoscope - CEA"/>
            <person name="William W."/>
        </authorList>
    </citation>
    <scope>NUCLEOTIDE SEQUENCE</scope>
</reference>
<feature type="region of interest" description="Disordered" evidence="6">
    <location>
        <begin position="686"/>
        <end position="705"/>
    </location>
</feature>
<keyword evidence="3" id="KW-0804">Transcription</keyword>
<keyword evidence="4" id="KW-0539">Nucleus</keyword>
<feature type="compositionally biased region" description="Basic and acidic residues" evidence="6">
    <location>
        <begin position="432"/>
        <end position="442"/>
    </location>
</feature>
<evidence type="ECO:0000259" key="7">
    <source>
        <dbReference type="PROSITE" id="PS01031"/>
    </source>
</evidence>
<name>A0A816NQI4_BRANA</name>
<feature type="domain" description="ARID" evidence="8">
    <location>
        <begin position="789"/>
        <end position="880"/>
    </location>
</feature>